<sequence>MKRLATTTSTTTTGRALAGPLASVAAIPKFMRFVISSSTYVSDSQNSLIWSTATDAMASQRFLSWEVGNIICIAYMNLSVDQPKSRRWQMLSMERFRRPSIPKKSAIACTTVGFGDACNSHHSGIFCRAALDTLIRFTMSVSKMSKSIVSAEASYGT</sequence>
<name>A0A0A2V762_PARBA</name>
<organism evidence="1 2">
    <name type="scientific">Paracoccidioides lutzii (strain ATCC MYA-826 / Pb01)</name>
    <name type="common">Paracoccidioides brasiliensis</name>
    <dbReference type="NCBI Taxonomy" id="502779"/>
    <lineage>
        <taxon>Eukaryota</taxon>
        <taxon>Fungi</taxon>
        <taxon>Dikarya</taxon>
        <taxon>Ascomycota</taxon>
        <taxon>Pezizomycotina</taxon>
        <taxon>Eurotiomycetes</taxon>
        <taxon>Eurotiomycetidae</taxon>
        <taxon>Onygenales</taxon>
        <taxon>Ajellomycetaceae</taxon>
        <taxon>Paracoccidioides</taxon>
    </lineage>
</organism>
<protein>
    <submittedName>
        <fullName evidence="1">Uncharacterized protein</fullName>
    </submittedName>
</protein>
<accession>A0A0A2V762</accession>
<keyword evidence="2" id="KW-1185">Reference proteome</keyword>
<dbReference type="GeneID" id="26970385"/>
<reference evidence="1 2" key="1">
    <citation type="journal article" date="2011" name="PLoS Genet.">
        <title>Comparative genomic analysis of human fungal pathogens causing paracoccidioidomycosis.</title>
        <authorList>
            <person name="Desjardins C.A."/>
            <person name="Champion M.D."/>
            <person name="Holder J.W."/>
            <person name="Muszewska A."/>
            <person name="Goldberg J."/>
            <person name="Bailao A.M."/>
            <person name="Brigido M.M."/>
            <person name="Ferreira M.E."/>
            <person name="Garcia A.M."/>
            <person name="Grynberg M."/>
            <person name="Gujja S."/>
            <person name="Heiman D.I."/>
            <person name="Henn M.R."/>
            <person name="Kodira C.D."/>
            <person name="Leon-Narvaez H."/>
            <person name="Longo L.V."/>
            <person name="Ma L.J."/>
            <person name="Malavazi I."/>
            <person name="Matsuo A.L."/>
            <person name="Morais F.V."/>
            <person name="Pereira M."/>
            <person name="Rodriguez-Brito S."/>
            <person name="Sakthikumar S."/>
            <person name="Salem-Izacc S.M."/>
            <person name="Sykes S.M."/>
            <person name="Teixeira M.M."/>
            <person name="Vallejo M.C."/>
            <person name="Walter M.E."/>
            <person name="Yandava C."/>
            <person name="Young S."/>
            <person name="Zeng Q."/>
            <person name="Zucker J."/>
            <person name="Felipe M.S."/>
            <person name="Goldman G.H."/>
            <person name="Haas B.J."/>
            <person name="McEwen J.G."/>
            <person name="Nino-Vega G."/>
            <person name="Puccia R."/>
            <person name="San-Blas G."/>
            <person name="Soares C.M."/>
            <person name="Birren B.W."/>
            <person name="Cuomo C.A."/>
        </authorList>
    </citation>
    <scope>NUCLEOTIDE SEQUENCE [LARGE SCALE GENOMIC DNA]</scope>
    <source>
        <strain evidence="2">ATCC MYA-826 / Pb01</strain>
    </source>
</reference>
<dbReference type="HOGENOM" id="CLU_1678460_0_0_1"/>
<dbReference type="RefSeq" id="XP_015703439.1">
    <property type="nucleotide sequence ID" value="XM_015847017.1"/>
</dbReference>
<dbReference type="Proteomes" id="UP000002059">
    <property type="component" value="Partially assembled WGS sequence"/>
</dbReference>
<evidence type="ECO:0000313" key="2">
    <source>
        <dbReference type="Proteomes" id="UP000002059"/>
    </source>
</evidence>
<dbReference type="VEuPathDB" id="FungiDB:PAAG_11354"/>
<proteinExistence type="predicted"/>
<evidence type="ECO:0000313" key="1">
    <source>
        <dbReference type="EMBL" id="KGQ01960.1"/>
    </source>
</evidence>
<dbReference type="KEGG" id="pbl:PAAG_11354"/>
<dbReference type="EMBL" id="KN293994">
    <property type="protein sequence ID" value="KGQ01960.1"/>
    <property type="molecule type" value="Genomic_DNA"/>
</dbReference>
<gene>
    <name evidence="1" type="ORF">PAAG_11354</name>
</gene>
<dbReference type="AlphaFoldDB" id="A0A0A2V762"/>